<dbReference type="OrthoDB" id="9803078at2"/>
<feature type="domain" description="ACT" evidence="2">
    <location>
        <begin position="4"/>
        <end position="82"/>
    </location>
</feature>
<dbReference type="CDD" id="cd04872">
    <property type="entry name" value="ACT_1ZPV"/>
    <property type="match status" value="1"/>
</dbReference>
<accession>A0A1M5QKX8</accession>
<dbReference type="HAMAP" id="MF_01054">
    <property type="entry name" value="UPF0237"/>
    <property type="match status" value="1"/>
</dbReference>
<dbReference type="EMBL" id="FQXI01000003">
    <property type="protein sequence ID" value="SHH14704.1"/>
    <property type="molecule type" value="Genomic_DNA"/>
</dbReference>
<dbReference type="PANTHER" id="PTHR34875">
    <property type="entry name" value="UPF0237 PROTEIN MJ1558"/>
    <property type="match status" value="1"/>
</dbReference>
<dbReference type="AlphaFoldDB" id="A0A1M5QKX8"/>
<dbReference type="InterPro" id="IPR045865">
    <property type="entry name" value="ACT-like_dom_sf"/>
</dbReference>
<reference evidence="3 4" key="1">
    <citation type="submission" date="2016-11" db="EMBL/GenBank/DDBJ databases">
        <authorList>
            <person name="Jaros S."/>
            <person name="Januszkiewicz K."/>
            <person name="Wedrychowicz H."/>
        </authorList>
    </citation>
    <scope>NUCLEOTIDE SEQUENCE [LARGE SCALE GENOMIC DNA]</scope>
    <source>
        <strain evidence="3 4">DSM 21120</strain>
    </source>
</reference>
<dbReference type="NCBIfam" id="NF001220">
    <property type="entry name" value="PRK00194.1"/>
    <property type="match status" value="1"/>
</dbReference>
<dbReference type="InterPro" id="IPR002912">
    <property type="entry name" value="ACT_dom"/>
</dbReference>
<evidence type="ECO:0000313" key="4">
    <source>
        <dbReference type="Proteomes" id="UP000184032"/>
    </source>
</evidence>
<proteinExistence type="inferred from homology"/>
<name>A0A1M5QKX8_9FIRM</name>
<dbReference type="PROSITE" id="PS51671">
    <property type="entry name" value="ACT"/>
    <property type="match status" value="1"/>
</dbReference>
<dbReference type="RefSeq" id="WP_073183716.1">
    <property type="nucleotide sequence ID" value="NZ_FQXI01000003.1"/>
</dbReference>
<evidence type="ECO:0000313" key="3">
    <source>
        <dbReference type="EMBL" id="SHH14704.1"/>
    </source>
</evidence>
<dbReference type="InterPro" id="IPR050990">
    <property type="entry name" value="UPF0237/GcvR_regulator"/>
</dbReference>
<evidence type="ECO:0000259" key="2">
    <source>
        <dbReference type="PROSITE" id="PS51671"/>
    </source>
</evidence>
<gene>
    <name evidence="3" type="ORF">SAMN02745245_00646</name>
</gene>
<comment type="similarity">
    <text evidence="1">Belongs to the UPF0237 family.</text>
</comment>
<protein>
    <recommendedName>
        <fullName evidence="1">UPF0237 protein SAMN02745245_00646</fullName>
    </recommendedName>
</protein>
<organism evidence="3 4">
    <name type="scientific">Anaerosphaera aminiphila DSM 21120</name>
    <dbReference type="NCBI Taxonomy" id="1120995"/>
    <lineage>
        <taxon>Bacteria</taxon>
        <taxon>Bacillati</taxon>
        <taxon>Bacillota</taxon>
        <taxon>Tissierellia</taxon>
        <taxon>Tissierellales</taxon>
        <taxon>Peptoniphilaceae</taxon>
        <taxon>Anaerosphaera</taxon>
    </lineage>
</organism>
<dbReference type="PANTHER" id="PTHR34875:SF6">
    <property type="entry name" value="UPF0237 PROTEIN MJ1558"/>
    <property type="match status" value="1"/>
</dbReference>
<dbReference type="Proteomes" id="UP000184032">
    <property type="component" value="Unassembled WGS sequence"/>
</dbReference>
<dbReference type="STRING" id="1120995.SAMN02745245_00646"/>
<keyword evidence="4" id="KW-1185">Reference proteome</keyword>
<sequence>MKAVITFIGNDKMGIVYKATELVVKYKLNIVDINQTIMDDYFTMLMIVDMSEKNVTFDEIIEGFTKLGEELGMYIKVQHEDIFNSMHQI</sequence>
<dbReference type="SUPFAM" id="SSF55021">
    <property type="entry name" value="ACT-like"/>
    <property type="match status" value="1"/>
</dbReference>
<dbReference type="Gene3D" id="3.30.70.260">
    <property type="match status" value="1"/>
</dbReference>
<evidence type="ECO:0000256" key="1">
    <source>
        <dbReference type="HAMAP-Rule" id="MF_01054"/>
    </source>
</evidence>
<dbReference type="Pfam" id="PF13740">
    <property type="entry name" value="ACT_6"/>
    <property type="match status" value="1"/>
</dbReference>
<dbReference type="InterPro" id="IPR022986">
    <property type="entry name" value="UPF0237_ACT"/>
</dbReference>